<dbReference type="CTD" id="20204820"/>
<dbReference type="HOGENOM" id="CLU_1350199_0_0_1"/>
<dbReference type="PROSITE" id="PS00022">
    <property type="entry name" value="EGF_1"/>
    <property type="match status" value="1"/>
</dbReference>
<evidence type="ECO:0000313" key="4">
    <source>
        <dbReference type="EMBL" id="ESO03207.1"/>
    </source>
</evidence>
<reference evidence="4 6" key="2">
    <citation type="journal article" date="2013" name="Nature">
        <title>Insights into bilaterian evolution from three spiralian genomes.</title>
        <authorList>
            <person name="Simakov O."/>
            <person name="Marletaz F."/>
            <person name="Cho S.J."/>
            <person name="Edsinger-Gonzales E."/>
            <person name="Havlak P."/>
            <person name="Hellsten U."/>
            <person name="Kuo D.H."/>
            <person name="Larsson T."/>
            <person name="Lv J."/>
            <person name="Arendt D."/>
            <person name="Savage R."/>
            <person name="Osoegawa K."/>
            <person name="de Jong P."/>
            <person name="Grimwood J."/>
            <person name="Chapman J.A."/>
            <person name="Shapiro H."/>
            <person name="Aerts A."/>
            <person name="Otillar R.P."/>
            <person name="Terry A.Y."/>
            <person name="Boore J.L."/>
            <person name="Grigoriev I.V."/>
            <person name="Lindberg D.R."/>
            <person name="Seaver E.C."/>
            <person name="Weisblat D.A."/>
            <person name="Putnam N.H."/>
            <person name="Rokhsar D.S."/>
        </authorList>
    </citation>
    <scope>NUCLEOTIDE SEQUENCE</scope>
</reference>
<evidence type="ECO:0000313" key="6">
    <source>
        <dbReference type="Proteomes" id="UP000015101"/>
    </source>
</evidence>
<organism evidence="5 6">
    <name type="scientific">Helobdella robusta</name>
    <name type="common">Californian leech</name>
    <dbReference type="NCBI Taxonomy" id="6412"/>
    <lineage>
        <taxon>Eukaryota</taxon>
        <taxon>Metazoa</taxon>
        <taxon>Spiralia</taxon>
        <taxon>Lophotrochozoa</taxon>
        <taxon>Annelida</taxon>
        <taxon>Clitellata</taxon>
        <taxon>Hirudinea</taxon>
        <taxon>Rhynchobdellida</taxon>
        <taxon>Glossiphoniidae</taxon>
        <taxon>Helobdella</taxon>
    </lineage>
</organism>
<proteinExistence type="predicted"/>
<sequence length="203" mass="23332">MTNFKILLVAIYFSTGVLKSQTSALAPLEKSFAELYFETLKEHECTYQAAYECSKAGHGYCVFDDVCICDDGFAGERCTENLLRWEDEGMYERHDEPSPIIRRWMEFNDVTSVNVTWPTYTGITKEVADSKCQEVYGEKNPYKTICHDNRTMVEEEIWDKCMLGIQMTGQLNGAYAFFLDYVTGISCSYVDPEMVKNQLLNKI</sequence>
<feature type="chain" id="PRO_5010980315" description="EGF-like domain-containing protein" evidence="1">
    <location>
        <begin position="20"/>
        <end position="203"/>
    </location>
</feature>
<keyword evidence="1" id="KW-0732">Signal</keyword>
<dbReference type="InterPro" id="IPR000742">
    <property type="entry name" value="EGF"/>
</dbReference>
<protein>
    <recommendedName>
        <fullName evidence="2 3">EGF-like domain-containing protein</fullName>
    </recommendedName>
</protein>
<gene>
    <name evidence="5" type="primary">20204820</name>
    <name evidence="4" type="ORF">HELRODRAFT_174106</name>
</gene>
<feature type="domain" description="EGF-like" evidence="2 3">
    <location>
        <begin position="67"/>
        <end position="78"/>
    </location>
</feature>
<evidence type="ECO:0000259" key="2">
    <source>
        <dbReference type="PROSITE" id="PS00022"/>
    </source>
</evidence>
<dbReference type="RefSeq" id="XP_009018900.1">
    <property type="nucleotide sequence ID" value="XM_009020652.1"/>
</dbReference>
<name>T1F7M1_HELRO</name>
<dbReference type="Proteomes" id="UP000015101">
    <property type="component" value="Unassembled WGS sequence"/>
</dbReference>
<dbReference type="GeneID" id="20204820"/>
<accession>T1F7M1</accession>
<reference evidence="6" key="1">
    <citation type="submission" date="2012-12" db="EMBL/GenBank/DDBJ databases">
        <authorList>
            <person name="Hellsten U."/>
            <person name="Grimwood J."/>
            <person name="Chapman J.A."/>
            <person name="Shapiro H."/>
            <person name="Aerts A."/>
            <person name="Otillar R.P."/>
            <person name="Terry A.Y."/>
            <person name="Boore J.L."/>
            <person name="Simakov O."/>
            <person name="Marletaz F."/>
            <person name="Cho S.-J."/>
            <person name="Edsinger-Gonzales E."/>
            <person name="Havlak P."/>
            <person name="Kuo D.-H."/>
            <person name="Larsson T."/>
            <person name="Lv J."/>
            <person name="Arendt D."/>
            <person name="Savage R."/>
            <person name="Osoegawa K."/>
            <person name="de Jong P."/>
            <person name="Lindberg D.R."/>
            <person name="Seaver E.C."/>
            <person name="Weisblat D.A."/>
            <person name="Putnam N.H."/>
            <person name="Grigoriev I.V."/>
            <person name="Rokhsar D.S."/>
        </authorList>
    </citation>
    <scope>NUCLEOTIDE SEQUENCE</scope>
</reference>
<feature type="signal peptide" evidence="1">
    <location>
        <begin position="1"/>
        <end position="19"/>
    </location>
</feature>
<keyword evidence="6" id="KW-1185">Reference proteome</keyword>
<reference evidence="5" key="3">
    <citation type="submission" date="2015-06" db="UniProtKB">
        <authorList>
            <consortium name="EnsemblMetazoa"/>
        </authorList>
    </citation>
    <scope>IDENTIFICATION</scope>
</reference>
<dbReference type="EMBL" id="KB096676">
    <property type="protein sequence ID" value="ESO03207.1"/>
    <property type="molecule type" value="Genomic_DNA"/>
</dbReference>
<dbReference type="EnsemblMetazoa" id="HelroT174106">
    <property type="protein sequence ID" value="HelroP174106"/>
    <property type="gene ID" value="HelroG174106"/>
</dbReference>
<dbReference type="KEGG" id="hro:HELRODRAFT_174106"/>
<dbReference type="AlphaFoldDB" id="T1F7M1"/>
<dbReference type="EMBL" id="AMQM01004810">
    <property type="status" value="NOT_ANNOTATED_CDS"/>
    <property type="molecule type" value="Genomic_DNA"/>
</dbReference>
<dbReference type="Gene3D" id="2.10.25.10">
    <property type="entry name" value="Laminin"/>
    <property type="match status" value="1"/>
</dbReference>
<evidence type="ECO:0000259" key="3">
    <source>
        <dbReference type="PROSITE" id="PS01186"/>
    </source>
</evidence>
<evidence type="ECO:0000256" key="1">
    <source>
        <dbReference type="SAM" id="SignalP"/>
    </source>
</evidence>
<evidence type="ECO:0000313" key="5">
    <source>
        <dbReference type="EnsemblMetazoa" id="HelroP174106"/>
    </source>
</evidence>
<dbReference type="PROSITE" id="PS01186">
    <property type="entry name" value="EGF_2"/>
    <property type="match status" value="1"/>
</dbReference>
<dbReference type="InParanoid" id="T1F7M1"/>